<gene>
    <name evidence="1" type="ORF">BU23DRAFT_77156</name>
</gene>
<evidence type="ECO:0000313" key="1">
    <source>
        <dbReference type="EMBL" id="KAF1975610.1"/>
    </source>
</evidence>
<protein>
    <recommendedName>
        <fullName evidence="3">Heterokaryon incompatibility domain-containing protein</fullName>
    </recommendedName>
</protein>
<accession>A0A6A5VFX4</accession>
<dbReference type="Proteomes" id="UP000800036">
    <property type="component" value="Unassembled WGS sequence"/>
</dbReference>
<sequence>MKNTAYPSILRAGPGEIRLIRIHPGRWSNQIRCDLLHDTLSSPHPYPALSYVWGSPKSTCPIILSSQVST</sequence>
<name>A0A6A5VFX4_9PLEO</name>
<evidence type="ECO:0000313" key="2">
    <source>
        <dbReference type="Proteomes" id="UP000800036"/>
    </source>
</evidence>
<dbReference type="AlphaFoldDB" id="A0A6A5VFX4"/>
<dbReference type="EMBL" id="ML976670">
    <property type="protein sequence ID" value="KAF1975610.1"/>
    <property type="molecule type" value="Genomic_DNA"/>
</dbReference>
<reference evidence="1" key="1">
    <citation type="journal article" date="2020" name="Stud. Mycol.">
        <title>101 Dothideomycetes genomes: a test case for predicting lifestyles and emergence of pathogens.</title>
        <authorList>
            <person name="Haridas S."/>
            <person name="Albert R."/>
            <person name="Binder M."/>
            <person name="Bloem J."/>
            <person name="Labutti K."/>
            <person name="Salamov A."/>
            <person name="Andreopoulos B."/>
            <person name="Baker S."/>
            <person name="Barry K."/>
            <person name="Bills G."/>
            <person name="Bluhm B."/>
            <person name="Cannon C."/>
            <person name="Castanera R."/>
            <person name="Culley D."/>
            <person name="Daum C."/>
            <person name="Ezra D."/>
            <person name="Gonzalez J."/>
            <person name="Henrissat B."/>
            <person name="Kuo A."/>
            <person name="Liang C."/>
            <person name="Lipzen A."/>
            <person name="Lutzoni F."/>
            <person name="Magnuson J."/>
            <person name="Mondo S."/>
            <person name="Nolan M."/>
            <person name="Ohm R."/>
            <person name="Pangilinan J."/>
            <person name="Park H.-J."/>
            <person name="Ramirez L."/>
            <person name="Alfaro M."/>
            <person name="Sun H."/>
            <person name="Tritt A."/>
            <person name="Yoshinaga Y."/>
            <person name="Zwiers L.-H."/>
            <person name="Turgeon B."/>
            <person name="Goodwin S."/>
            <person name="Spatafora J."/>
            <person name="Crous P."/>
            <person name="Grigoriev I."/>
        </authorList>
    </citation>
    <scope>NUCLEOTIDE SEQUENCE</scope>
    <source>
        <strain evidence="1">CBS 107.79</strain>
    </source>
</reference>
<keyword evidence="2" id="KW-1185">Reference proteome</keyword>
<organism evidence="1 2">
    <name type="scientific">Bimuria novae-zelandiae CBS 107.79</name>
    <dbReference type="NCBI Taxonomy" id="1447943"/>
    <lineage>
        <taxon>Eukaryota</taxon>
        <taxon>Fungi</taxon>
        <taxon>Dikarya</taxon>
        <taxon>Ascomycota</taxon>
        <taxon>Pezizomycotina</taxon>
        <taxon>Dothideomycetes</taxon>
        <taxon>Pleosporomycetidae</taxon>
        <taxon>Pleosporales</taxon>
        <taxon>Massarineae</taxon>
        <taxon>Didymosphaeriaceae</taxon>
        <taxon>Bimuria</taxon>
    </lineage>
</organism>
<evidence type="ECO:0008006" key="3">
    <source>
        <dbReference type="Google" id="ProtNLM"/>
    </source>
</evidence>
<dbReference type="OrthoDB" id="2157530at2759"/>
<proteinExistence type="predicted"/>